<sequence length="777" mass="85956">MRGVTTPKMEDAAQANIEMMKVALNLNESDDESIVSSKGGSDSGEEERDLLKALAQRATDPYIKARKAKGPFVYVKPRLRPGRHIYIDEEIQRTQDAYAEEQLRQKLKGAQYRITGLVKFDKHGQAKGFEVQEVAAAISSAVRAVLQEERATTGGSLQQQHPSHHDQLDTDFASKVAERAAWSDPVFEEAVRAARSQAFTTHSSAMPPPPTSPSAQVLIGPSTAQGLPAPGSPTNHLHSPYPLQPSPSPGQPSSPYALHLQQPPPSSAAGWGGLQSPPSGTPSPSLHLQQPPPSSAPPWGGPHQGAQILNLEQSRPPTTASLSASPSFAPVPLSPELIPGIPAQQQQQQQLPGAWEGYSHSAGHTSHHLTSPFLQQQGAVEQHAPVPLDSKQHQDFSSPYLHPQGWTQGEGYGAGGIERNESRNEDRRYPRPDTRGALHDYRGFDHSREHRGYNRGAKGACHDDDDGRAHGHERHAHHNHSRRGHVRRSSSSRERHRRHRHHRHRQGSRDKYQADGMRRGGLEGDGRQVRALEEGRYGDGGGAGGRPRGHRHSSRRERKKYEEEGYHREGVSRREDRRKREEAQRVGGKEGHRRHQSRPAKDDRHREHRHSSKPRGAAKDSSSKHRQPESRQRGDDRGARSRDVHYSSSKDAYRRPGTSTLVPRTAATSMSKAQAKKQPVSDTDSQASEDSRFPGLESVLQSEEAAVYLRPAVSNGSEAEPNPDAPPRNPTEVKARLHGDPKARLMREARKERWTSSDDDGNFGEYVRQSKVTGKEQ</sequence>
<feature type="region of interest" description="Disordered" evidence="1">
    <location>
        <begin position="389"/>
        <end position="777"/>
    </location>
</feature>
<feature type="compositionally biased region" description="Basic residues" evidence="1">
    <location>
        <begin position="547"/>
        <end position="558"/>
    </location>
</feature>
<evidence type="ECO:0000313" key="6">
    <source>
        <dbReference type="EMBL" id="CAE0496350.1"/>
    </source>
</evidence>
<protein>
    <submittedName>
        <fullName evidence="3">Uncharacterized protein</fullName>
    </submittedName>
</protein>
<name>A0A6S8L0T9_DUNTE</name>
<evidence type="ECO:0000313" key="3">
    <source>
        <dbReference type="EMBL" id="CAE0496347.1"/>
    </source>
</evidence>
<feature type="region of interest" description="Disordered" evidence="1">
    <location>
        <begin position="28"/>
        <end position="48"/>
    </location>
</feature>
<dbReference type="EMBL" id="HBIP01019240">
    <property type="protein sequence ID" value="CAE0496350.1"/>
    <property type="molecule type" value="Transcribed_RNA"/>
</dbReference>
<organism evidence="3">
    <name type="scientific">Dunaliella tertiolecta</name>
    <name type="common">Green alga</name>
    <dbReference type="NCBI Taxonomy" id="3047"/>
    <lineage>
        <taxon>Eukaryota</taxon>
        <taxon>Viridiplantae</taxon>
        <taxon>Chlorophyta</taxon>
        <taxon>core chlorophytes</taxon>
        <taxon>Chlorophyceae</taxon>
        <taxon>CS clade</taxon>
        <taxon>Chlamydomonadales</taxon>
        <taxon>Dunaliellaceae</taxon>
        <taxon>Dunaliella</taxon>
    </lineage>
</organism>
<evidence type="ECO:0000313" key="2">
    <source>
        <dbReference type="EMBL" id="CAE0496344.1"/>
    </source>
</evidence>
<feature type="compositionally biased region" description="Pro residues" evidence="1">
    <location>
        <begin position="290"/>
        <end position="300"/>
    </location>
</feature>
<feature type="compositionally biased region" description="Basic and acidic residues" evidence="1">
    <location>
        <begin position="731"/>
        <end position="756"/>
    </location>
</feature>
<feature type="compositionally biased region" description="Low complexity" evidence="1">
    <location>
        <begin position="314"/>
        <end position="335"/>
    </location>
</feature>
<feature type="compositionally biased region" description="Basic and acidic residues" evidence="1">
    <location>
        <begin position="418"/>
        <end position="452"/>
    </location>
</feature>
<dbReference type="EMBL" id="HBIP01019238">
    <property type="protein sequence ID" value="CAE0496348.1"/>
    <property type="molecule type" value="Transcribed_RNA"/>
</dbReference>
<feature type="compositionally biased region" description="Basic and acidic residues" evidence="1">
    <location>
        <begin position="507"/>
        <end position="537"/>
    </location>
</feature>
<feature type="compositionally biased region" description="Basic and acidic residues" evidence="1">
    <location>
        <begin position="460"/>
        <end position="470"/>
    </location>
</feature>
<dbReference type="EMBL" id="HBIP01019233">
    <property type="protein sequence ID" value="CAE0496344.1"/>
    <property type="molecule type" value="Transcribed_RNA"/>
</dbReference>
<evidence type="ECO:0000313" key="7">
    <source>
        <dbReference type="EMBL" id="CAE0496352.1"/>
    </source>
</evidence>
<feature type="compositionally biased region" description="Basic residues" evidence="1">
    <location>
        <begin position="471"/>
        <end position="506"/>
    </location>
</feature>
<dbReference type="EMBL" id="HBIP01019239">
    <property type="protein sequence ID" value="CAE0496349.1"/>
    <property type="molecule type" value="Transcribed_RNA"/>
</dbReference>
<accession>A0A6S8L0T9</accession>
<evidence type="ECO:0000313" key="4">
    <source>
        <dbReference type="EMBL" id="CAE0496348.1"/>
    </source>
</evidence>
<dbReference type="EMBL" id="HBIP01019243">
    <property type="protein sequence ID" value="CAE0496352.1"/>
    <property type="molecule type" value="Transcribed_RNA"/>
</dbReference>
<gene>
    <name evidence="2" type="ORF">DTER00134_LOCUS11417</name>
    <name evidence="3" type="ORF">DTER00134_LOCUS11420</name>
    <name evidence="4" type="ORF">DTER00134_LOCUS11421</name>
    <name evidence="5" type="ORF">DTER00134_LOCUS11422</name>
    <name evidence="6" type="ORF">DTER00134_LOCUS11423</name>
    <name evidence="7" type="ORF">DTER00134_LOCUS11425</name>
</gene>
<dbReference type="AlphaFoldDB" id="A0A6S8L0T9"/>
<dbReference type="EMBL" id="HBIP01019237">
    <property type="protein sequence ID" value="CAE0496347.1"/>
    <property type="molecule type" value="Transcribed_RNA"/>
</dbReference>
<evidence type="ECO:0000313" key="5">
    <source>
        <dbReference type="EMBL" id="CAE0496349.1"/>
    </source>
</evidence>
<reference evidence="3" key="1">
    <citation type="submission" date="2021-01" db="EMBL/GenBank/DDBJ databases">
        <authorList>
            <person name="Corre E."/>
            <person name="Pelletier E."/>
            <person name="Niang G."/>
            <person name="Scheremetjew M."/>
            <person name="Finn R."/>
            <person name="Kale V."/>
            <person name="Holt S."/>
            <person name="Cochrane G."/>
            <person name="Meng A."/>
            <person name="Brown T."/>
            <person name="Cohen L."/>
        </authorList>
    </citation>
    <scope>NUCLEOTIDE SEQUENCE</scope>
    <source>
        <strain evidence="3">CCMP1320</strain>
    </source>
</reference>
<feature type="compositionally biased region" description="Basic and acidic residues" evidence="1">
    <location>
        <begin position="617"/>
        <end position="645"/>
    </location>
</feature>
<evidence type="ECO:0000256" key="1">
    <source>
        <dbReference type="SAM" id="MobiDB-lite"/>
    </source>
</evidence>
<feature type="compositionally biased region" description="Pro residues" evidence="1">
    <location>
        <begin position="242"/>
        <end position="252"/>
    </location>
</feature>
<feature type="compositionally biased region" description="Basic and acidic residues" evidence="1">
    <location>
        <begin position="559"/>
        <end position="590"/>
    </location>
</feature>
<feature type="region of interest" description="Disordered" evidence="1">
    <location>
        <begin position="198"/>
        <end position="368"/>
    </location>
</feature>
<feature type="compositionally biased region" description="Polar residues" evidence="1">
    <location>
        <begin position="657"/>
        <end position="672"/>
    </location>
</feature>
<proteinExistence type="predicted"/>